<evidence type="ECO:0000259" key="15">
    <source>
        <dbReference type="PROSITE" id="PS50240"/>
    </source>
</evidence>
<evidence type="ECO:0000256" key="5">
    <source>
        <dbReference type="ARBA" id="ARBA00022734"/>
    </source>
</evidence>
<keyword evidence="9" id="KW-0130">Cell adhesion</keyword>
<gene>
    <name evidence="16" type="ORF">ONB1V03_LOCUS16722</name>
</gene>
<evidence type="ECO:0000256" key="1">
    <source>
        <dbReference type="ARBA" id="ARBA00022536"/>
    </source>
</evidence>
<dbReference type="GO" id="GO:0007155">
    <property type="term" value="P:cell adhesion"/>
    <property type="evidence" value="ECO:0007669"/>
    <property type="project" value="UniProtKB-KW"/>
</dbReference>
<sequence>MKYLCFAIISALNVHLIYGTDECGISHYKRPNSNIAGGREARKGEFPWMISVQVRNLGDPGHQHYCGASVINRKWILTATHCLRGIDAKDLQIVAGAHDIKSWTDHMSRHTVEHMVLHPDFDDKTGLNDIALIKVKQEFLFEEKSQWLVNSVCLPKEGYSPRESLGTAVGWGRKSDKGALSKILKTVDLPILKQDDCRRLVGYDFLKDQEFCAGGQHDKDTCTGDSGGPVTQIIENRAVLVGITSAGLGGVPCGSAGWPAIYTDVSKYIHWINEHID</sequence>
<feature type="domain" description="Peptidase S1" evidence="15">
    <location>
        <begin position="35"/>
        <end position="277"/>
    </location>
</feature>
<evidence type="ECO:0000256" key="7">
    <source>
        <dbReference type="ARBA" id="ARBA00022820"/>
    </source>
</evidence>
<dbReference type="Proteomes" id="UP000728032">
    <property type="component" value="Unassembled WGS sequence"/>
</dbReference>
<dbReference type="Pfam" id="PF00089">
    <property type="entry name" value="Trypsin"/>
    <property type="match status" value="1"/>
</dbReference>
<keyword evidence="2" id="KW-0768">Sushi</keyword>
<evidence type="ECO:0000256" key="8">
    <source>
        <dbReference type="ARBA" id="ARBA00022825"/>
    </source>
</evidence>
<proteinExistence type="predicted"/>
<accession>A0A7R9MH45</accession>
<keyword evidence="3 13" id="KW-0645">Protease</keyword>
<dbReference type="EMBL" id="CAJPVJ010019417">
    <property type="protein sequence ID" value="CAG2177290.1"/>
    <property type="molecule type" value="Genomic_DNA"/>
</dbReference>
<keyword evidence="17" id="KW-1185">Reference proteome</keyword>
<dbReference type="PANTHER" id="PTHR24252:SF7">
    <property type="entry name" value="HYALIN"/>
    <property type="match status" value="1"/>
</dbReference>
<keyword evidence="8 13" id="KW-0720">Serine protease</keyword>
<dbReference type="AlphaFoldDB" id="A0A7R9MH45"/>
<evidence type="ECO:0000256" key="6">
    <source>
        <dbReference type="ARBA" id="ARBA00022801"/>
    </source>
</evidence>
<reference evidence="16" key="1">
    <citation type="submission" date="2020-11" db="EMBL/GenBank/DDBJ databases">
        <authorList>
            <person name="Tran Van P."/>
        </authorList>
    </citation>
    <scope>NUCLEOTIDE SEQUENCE</scope>
</reference>
<dbReference type="GO" id="GO:0004252">
    <property type="term" value="F:serine-type endopeptidase activity"/>
    <property type="evidence" value="ECO:0007669"/>
    <property type="project" value="InterPro"/>
</dbReference>
<evidence type="ECO:0000256" key="3">
    <source>
        <dbReference type="ARBA" id="ARBA00022670"/>
    </source>
</evidence>
<evidence type="ECO:0000256" key="4">
    <source>
        <dbReference type="ARBA" id="ARBA00022729"/>
    </source>
</evidence>
<dbReference type="CDD" id="cd00190">
    <property type="entry name" value="Tryp_SPc"/>
    <property type="match status" value="1"/>
</dbReference>
<comment type="catalytic activity">
    <reaction evidence="11">
        <text>Selective cleavage of 103-Arg-|-Ser-104 and 124-Ile-|-Ile-125 bonds in Limulus clotting factor B to form activated factor B. Cleavage of -Pro-Arg-|-Xaa- bonds in synthetic substrates.</text>
        <dbReference type="EC" id="3.4.21.84"/>
    </reaction>
</comment>
<dbReference type="EC" id="3.4.21.84" evidence="12"/>
<evidence type="ECO:0000313" key="17">
    <source>
        <dbReference type="Proteomes" id="UP000728032"/>
    </source>
</evidence>
<feature type="signal peptide" evidence="14">
    <location>
        <begin position="1"/>
        <end position="19"/>
    </location>
</feature>
<keyword evidence="7" id="KW-0353">Hemolymph clotting</keyword>
<dbReference type="PANTHER" id="PTHR24252">
    <property type="entry name" value="ACROSIN-RELATED"/>
    <property type="match status" value="1"/>
</dbReference>
<evidence type="ECO:0000256" key="9">
    <source>
        <dbReference type="ARBA" id="ARBA00022889"/>
    </source>
</evidence>
<name>A0A7R9MH45_9ACAR</name>
<dbReference type="GO" id="GO:0006508">
    <property type="term" value="P:proteolysis"/>
    <property type="evidence" value="ECO:0007669"/>
    <property type="project" value="UniProtKB-KW"/>
</dbReference>
<dbReference type="GO" id="GO:0042381">
    <property type="term" value="P:hemolymph coagulation"/>
    <property type="evidence" value="ECO:0007669"/>
    <property type="project" value="UniProtKB-KW"/>
</dbReference>
<evidence type="ECO:0000256" key="2">
    <source>
        <dbReference type="ARBA" id="ARBA00022659"/>
    </source>
</evidence>
<evidence type="ECO:0000256" key="11">
    <source>
        <dbReference type="ARBA" id="ARBA00052079"/>
    </source>
</evidence>
<dbReference type="PROSITE" id="PS00135">
    <property type="entry name" value="TRYPSIN_SER"/>
    <property type="match status" value="1"/>
</dbReference>
<organism evidence="16">
    <name type="scientific">Oppiella nova</name>
    <dbReference type="NCBI Taxonomy" id="334625"/>
    <lineage>
        <taxon>Eukaryota</taxon>
        <taxon>Metazoa</taxon>
        <taxon>Ecdysozoa</taxon>
        <taxon>Arthropoda</taxon>
        <taxon>Chelicerata</taxon>
        <taxon>Arachnida</taxon>
        <taxon>Acari</taxon>
        <taxon>Acariformes</taxon>
        <taxon>Sarcoptiformes</taxon>
        <taxon>Oribatida</taxon>
        <taxon>Brachypylina</taxon>
        <taxon>Oppioidea</taxon>
        <taxon>Oppiidae</taxon>
        <taxon>Oppiella</taxon>
    </lineage>
</organism>
<keyword evidence="1" id="KW-0245">EGF-like domain</keyword>
<keyword evidence="4 14" id="KW-0732">Signal</keyword>
<dbReference type="InterPro" id="IPR001314">
    <property type="entry name" value="Peptidase_S1A"/>
</dbReference>
<protein>
    <recommendedName>
        <fullName evidence="12">limulus clotting factor C</fullName>
        <ecNumber evidence="12">3.4.21.84</ecNumber>
    </recommendedName>
</protein>
<evidence type="ECO:0000256" key="13">
    <source>
        <dbReference type="RuleBase" id="RU363034"/>
    </source>
</evidence>
<evidence type="ECO:0000256" key="12">
    <source>
        <dbReference type="ARBA" id="ARBA00066707"/>
    </source>
</evidence>
<keyword evidence="10" id="KW-1015">Disulfide bond</keyword>
<dbReference type="OrthoDB" id="6514235at2759"/>
<dbReference type="SMART" id="SM00020">
    <property type="entry name" value="Tryp_SPc"/>
    <property type="match status" value="1"/>
</dbReference>
<dbReference type="FunFam" id="2.40.10.10:FF:000120">
    <property type="entry name" value="Putative serine protease"/>
    <property type="match status" value="1"/>
</dbReference>
<dbReference type="PROSITE" id="PS00134">
    <property type="entry name" value="TRYPSIN_HIS"/>
    <property type="match status" value="1"/>
</dbReference>
<evidence type="ECO:0000313" key="16">
    <source>
        <dbReference type="EMBL" id="CAD7660152.1"/>
    </source>
</evidence>
<feature type="chain" id="PRO_5035592893" description="limulus clotting factor C" evidence="14">
    <location>
        <begin position="20"/>
        <end position="277"/>
    </location>
</feature>
<dbReference type="InterPro" id="IPR018114">
    <property type="entry name" value="TRYPSIN_HIS"/>
</dbReference>
<dbReference type="PRINTS" id="PR00722">
    <property type="entry name" value="CHYMOTRYPSIN"/>
</dbReference>
<dbReference type="PROSITE" id="PS50240">
    <property type="entry name" value="TRYPSIN_DOM"/>
    <property type="match status" value="1"/>
</dbReference>
<evidence type="ECO:0000256" key="10">
    <source>
        <dbReference type="ARBA" id="ARBA00023157"/>
    </source>
</evidence>
<dbReference type="InterPro" id="IPR001254">
    <property type="entry name" value="Trypsin_dom"/>
</dbReference>
<dbReference type="InterPro" id="IPR033116">
    <property type="entry name" value="TRYPSIN_SER"/>
</dbReference>
<dbReference type="GO" id="GO:0030246">
    <property type="term" value="F:carbohydrate binding"/>
    <property type="evidence" value="ECO:0007669"/>
    <property type="project" value="UniProtKB-KW"/>
</dbReference>
<keyword evidence="5" id="KW-0430">Lectin</keyword>
<evidence type="ECO:0000256" key="14">
    <source>
        <dbReference type="SAM" id="SignalP"/>
    </source>
</evidence>
<dbReference type="EMBL" id="OC934242">
    <property type="protein sequence ID" value="CAD7660152.1"/>
    <property type="molecule type" value="Genomic_DNA"/>
</dbReference>
<keyword evidence="6 13" id="KW-0378">Hydrolase</keyword>
<dbReference type="InterPro" id="IPR043504">
    <property type="entry name" value="Peptidase_S1_PA_chymotrypsin"/>
</dbReference>
<dbReference type="SUPFAM" id="SSF50494">
    <property type="entry name" value="Trypsin-like serine proteases"/>
    <property type="match status" value="1"/>
</dbReference>
<dbReference type="InterPro" id="IPR009003">
    <property type="entry name" value="Peptidase_S1_PA"/>
</dbReference>
<dbReference type="Gene3D" id="2.40.10.10">
    <property type="entry name" value="Trypsin-like serine proteases"/>
    <property type="match status" value="1"/>
</dbReference>